<evidence type="ECO:0000256" key="2">
    <source>
        <dbReference type="ARBA" id="ARBA00004319"/>
    </source>
</evidence>
<evidence type="ECO:0000256" key="12">
    <source>
        <dbReference type="RuleBase" id="RU004208"/>
    </source>
</evidence>
<dbReference type="PROSITE" id="PS51257">
    <property type="entry name" value="PROKAR_LIPOPROTEIN"/>
    <property type="match status" value="1"/>
</dbReference>
<comment type="similarity">
    <text evidence="3 12">Belongs to the protein disulfide isomerase family.</text>
</comment>
<dbReference type="GO" id="GO:0005788">
    <property type="term" value="C:endoplasmic reticulum lumen"/>
    <property type="evidence" value="ECO:0007669"/>
    <property type="project" value="UniProtKB-SubCell"/>
</dbReference>
<evidence type="ECO:0000256" key="7">
    <source>
        <dbReference type="ARBA" id="ARBA00022824"/>
    </source>
</evidence>
<evidence type="ECO:0000256" key="9">
    <source>
        <dbReference type="ARBA" id="ARBA00023235"/>
    </source>
</evidence>
<evidence type="ECO:0000256" key="13">
    <source>
        <dbReference type="RuleBase" id="RU361130"/>
    </source>
</evidence>
<dbReference type="InterPro" id="IPR013766">
    <property type="entry name" value="Thioredoxin_domain"/>
</dbReference>
<dbReference type="Gene3D" id="3.40.30.10">
    <property type="entry name" value="Glutaredoxin"/>
    <property type="match status" value="3"/>
</dbReference>
<dbReference type="EC" id="5.3.4.1" evidence="4 13"/>
<dbReference type="OrthoDB" id="427280at2759"/>
<dbReference type="PANTHER" id="PTHR18929:SF246">
    <property type="entry name" value="PROTEIN DISULFIDE ISOMERASE-LIKE 1-4"/>
    <property type="match status" value="1"/>
</dbReference>
<evidence type="ECO:0000256" key="5">
    <source>
        <dbReference type="ARBA" id="ARBA00022729"/>
    </source>
</evidence>
<reference evidence="15 16" key="1">
    <citation type="journal article" date="2013" name="PLoS ONE">
        <title>Predicting the Proteins of Angomonas deanei, Strigomonas culicis and Their Respective Endosymbionts Reveals New Aspects of the Trypanosomatidae Family.</title>
        <authorList>
            <person name="Motta M.C."/>
            <person name="Martins A.C."/>
            <person name="de Souza S.S."/>
            <person name="Catta-Preta C.M."/>
            <person name="Silva R."/>
            <person name="Klein C.C."/>
            <person name="de Almeida L.G."/>
            <person name="de Lima Cunha O."/>
            <person name="Ciapina L.P."/>
            <person name="Brocchi M."/>
            <person name="Colabardini A.C."/>
            <person name="de Araujo Lima B."/>
            <person name="Machado C.R."/>
            <person name="de Almeida Soares C.M."/>
            <person name="Probst C.M."/>
            <person name="de Menezes C.B."/>
            <person name="Thompson C.E."/>
            <person name="Bartholomeu D.C."/>
            <person name="Gradia D.F."/>
            <person name="Pavoni D.P."/>
            <person name="Grisard E.C."/>
            <person name="Fantinatti-Garboggini F."/>
            <person name="Marchini F.K."/>
            <person name="Rodrigues-Luiz G.F."/>
            <person name="Wagner G."/>
            <person name="Goldman G.H."/>
            <person name="Fietto J.L."/>
            <person name="Elias M.C."/>
            <person name="Goldman M.H."/>
            <person name="Sagot M.F."/>
            <person name="Pereira M."/>
            <person name="Stoco P.H."/>
            <person name="de Mendonca-Neto R.P."/>
            <person name="Teixeira S.M."/>
            <person name="Maciel T.E."/>
            <person name="de Oliveira Mendes T.A."/>
            <person name="Urmenyi T.P."/>
            <person name="de Souza W."/>
            <person name="Schenkman S."/>
            <person name="de Vasconcelos A.T."/>
        </authorList>
    </citation>
    <scope>NUCLEOTIDE SEQUENCE [LARGE SCALE GENOMIC DNA]</scope>
</reference>
<comment type="caution">
    <text evidence="15">The sequence shown here is derived from an EMBL/GenBank/DDBJ whole genome shotgun (WGS) entry which is preliminary data.</text>
</comment>
<dbReference type="SUPFAM" id="SSF52833">
    <property type="entry name" value="Thioredoxin-like"/>
    <property type="match status" value="3"/>
</dbReference>
<evidence type="ECO:0000313" key="16">
    <source>
        <dbReference type="Proteomes" id="UP000015354"/>
    </source>
</evidence>
<name>S9VLI6_9TRYP</name>
<dbReference type="Proteomes" id="UP000015354">
    <property type="component" value="Unassembled WGS sequence"/>
</dbReference>
<dbReference type="PANTHER" id="PTHR18929">
    <property type="entry name" value="PROTEIN DISULFIDE ISOMERASE"/>
    <property type="match status" value="1"/>
</dbReference>
<evidence type="ECO:0000256" key="1">
    <source>
        <dbReference type="ARBA" id="ARBA00001182"/>
    </source>
</evidence>
<keyword evidence="10 11" id="KW-0676">Redox-active center</keyword>
<keyword evidence="8 11" id="KW-1015">Disulfide bond</keyword>
<sequence length="470" mass="52045">MSKFFTLCILAVLLLSTFACAEVITGTEKNLDDIIAKDKVSIVKFYAPWCGHCKSLAPEFEKAADALKEQASLVKVDCTVEKKLAEKYDIKGFPTLIVFRKGEKVENYEGGRTAEEIISYVRSLSSPLFTPVKSQKELDELIALGLGVALVKTASEDGDVVTRLTPIAKDLSKVVAFAVGTDASIAADAPMESIVFYSGGKVHKYTDDLLSSDFEDKFTKFLNFAKVATFGEVTPSSFKNYLDISNMKFPLGYLFVTTLVCTEAKAVKAIAEKMRPRIIFASVDSGLYGGFGEQLSLPKDTKTGFVIEWDHKHYVFPLDKKIESKALEEFITAVLDKKISPTLKSEEAPKTETTNGLTTLVGTTFAKYVQEKKPMFVLFYAPWCGHCKKLHPVFDKLAEAFEKEDVLIAKLDATENDVDRELFEVKGFPTLYFIKNGAGISYSGDRTLEDMTKFVRSHMEAPSSDDSADL</sequence>
<evidence type="ECO:0000256" key="6">
    <source>
        <dbReference type="ARBA" id="ARBA00022737"/>
    </source>
</evidence>
<feature type="domain" description="Thioredoxin" evidence="14">
    <location>
        <begin position="342"/>
        <end position="460"/>
    </location>
</feature>
<evidence type="ECO:0000256" key="4">
    <source>
        <dbReference type="ARBA" id="ARBA00012723"/>
    </source>
</evidence>
<dbReference type="GO" id="GO:0034976">
    <property type="term" value="P:response to endoplasmic reticulum stress"/>
    <property type="evidence" value="ECO:0007669"/>
    <property type="project" value="TreeGrafter"/>
</dbReference>
<gene>
    <name evidence="15" type="ORF">STCU_05328</name>
</gene>
<dbReference type="InterPro" id="IPR005792">
    <property type="entry name" value="Prot_disulphide_isomerase"/>
</dbReference>
<feature type="disulfide bond" description="Redox-active" evidence="11">
    <location>
        <begin position="50"/>
        <end position="53"/>
    </location>
</feature>
<comment type="subcellular location">
    <subcellularLocation>
        <location evidence="2">Endoplasmic reticulum lumen</location>
    </subcellularLocation>
</comment>
<feature type="disulfide bond" description="Redox-active" evidence="11">
    <location>
        <begin position="384"/>
        <end position="387"/>
    </location>
</feature>
<dbReference type="EMBL" id="ATMH01005328">
    <property type="protein sequence ID" value="EPY28046.1"/>
    <property type="molecule type" value="Genomic_DNA"/>
</dbReference>
<proteinExistence type="inferred from homology"/>
<dbReference type="CDD" id="cd02961">
    <property type="entry name" value="PDI_a_family"/>
    <property type="match status" value="1"/>
</dbReference>
<evidence type="ECO:0000259" key="14">
    <source>
        <dbReference type="PROSITE" id="PS51352"/>
    </source>
</evidence>
<dbReference type="AlphaFoldDB" id="S9VLI6"/>
<accession>S9VLI6</accession>
<keyword evidence="7" id="KW-0256">Endoplasmic reticulum</keyword>
<protein>
    <recommendedName>
        <fullName evidence="4 13">Protein disulfide-isomerase</fullName>
        <ecNumber evidence="4 13">5.3.4.1</ecNumber>
    </recommendedName>
</protein>
<dbReference type="PRINTS" id="PR00421">
    <property type="entry name" value="THIOREDOXIN"/>
</dbReference>
<organism evidence="15 16">
    <name type="scientific">Strigomonas culicis</name>
    <dbReference type="NCBI Taxonomy" id="28005"/>
    <lineage>
        <taxon>Eukaryota</taxon>
        <taxon>Discoba</taxon>
        <taxon>Euglenozoa</taxon>
        <taxon>Kinetoplastea</taxon>
        <taxon>Metakinetoplastina</taxon>
        <taxon>Trypanosomatida</taxon>
        <taxon>Trypanosomatidae</taxon>
        <taxon>Strigomonadinae</taxon>
        <taxon>Strigomonas</taxon>
    </lineage>
</organism>
<dbReference type="Pfam" id="PF00085">
    <property type="entry name" value="Thioredoxin"/>
    <property type="match status" value="2"/>
</dbReference>
<evidence type="ECO:0000256" key="10">
    <source>
        <dbReference type="ARBA" id="ARBA00023284"/>
    </source>
</evidence>
<dbReference type="GO" id="GO:0003756">
    <property type="term" value="F:protein disulfide isomerase activity"/>
    <property type="evidence" value="ECO:0007669"/>
    <property type="project" value="UniProtKB-EC"/>
</dbReference>
<dbReference type="PROSITE" id="PS51352">
    <property type="entry name" value="THIOREDOXIN_2"/>
    <property type="match status" value="2"/>
</dbReference>
<keyword evidence="6" id="KW-0677">Repeat</keyword>
<evidence type="ECO:0000256" key="11">
    <source>
        <dbReference type="PIRSR" id="PIRSR605792-51"/>
    </source>
</evidence>
<comment type="catalytic activity">
    <reaction evidence="1 13">
        <text>Catalyzes the rearrangement of -S-S- bonds in proteins.</text>
        <dbReference type="EC" id="5.3.4.1"/>
    </reaction>
</comment>
<dbReference type="InterPro" id="IPR017937">
    <property type="entry name" value="Thioredoxin_CS"/>
</dbReference>
<dbReference type="NCBIfam" id="TIGR01126">
    <property type="entry name" value="pdi_dom"/>
    <property type="match status" value="2"/>
</dbReference>
<dbReference type="InterPro" id="IPR036249">
    <property type="entry name" value="Thioredoxin-like_sf"/>
</dbReference>
<dbReference type="CDD" id="cd02995">
    <property type="entry name" value="PDI_a_PDI_a'_C"/>
    <property type="match status" value="1"/>
</dbReference>
<dbReference type="NCBIfam" id="TIGR01130">
    <property type="entry name" value="ER_PDI_fam"/>
    <property type="match status" value="1"/>
</dbReference>
<keyword evidence="5 13" id="KW-0732">Signal</keyword>
<evidence type="ECO:0000256" key="3">
    <source>
        <dbReference type="ARBA" id="ARBA00006347"/>
    </source>
</evidence>
<feature type="chain" id="PRO_5005146815" description="Protein disulfide-isomerase" evidence="13">
    <location>
        <begin position="22"/>
        <end position="470"/>
    </location>
</feature>
<keyword evidence="9 13" id="KW-0413">Isomerase</keyword>
<dbReference type="GO" id="GO:0006457">
    <property type="term" value="P:protein folding"/>
    <property type="evidence" value="ECO:0007669"/>
    <property type="project" value="TreeGrafter"/>
</dbReference>
<evidence type="ECO:0000256" key="8">
    <source>
        <dbReference type="ARBA" id="ARBA00023157"/>
    </source>
</evidence>
<evidence type="ECO:0000313" key="15">
    <source>
        <dbReference type="EMBL" id="EPY28046.1"/>
    </source>
</evidence>
<keyword evidence="16" id="KW-1185">Reference proteome</keyword>
<feature type="domain" description="Thioredoxin" evidence="14">
    <location>
        <begin position="9"/>
        <end position="126"/>
    </location>
</feature>
<dbReference type="PROSITE" id="PS00194">
    <property type="entry name" value="THIOREDOXIN_1"/>
    <property type="match status" value="2"/>
</dbReference>
<feature type="signal peptide" evidence="13">
    <location>
        <begin position="1"/>
        <end position="21"/>
    </location>
</feature>
<dbReference type="Pfam" id="PF13848">
    <property type="entry name" value="Thioredoxin_6"/>
    <property type="match status" value="1"/>
</dbReference>
<dbReference type="InterPro" id="IPR005788">
    <property type="entry name" value="PDI_thioredoxin-like_dom"/>
</dbReference>
<dbReference type="FunFam" id="3.40.30.10:FF:000017">
    <property type="entry name" value="Protein disulfide-isomerase A4"/>
    <property type="match status" value="1"/>
</dbReference>